<dbReference type="InterPro" id="IPR041489">
    <property type="entry name" value="PDZ_6"/>
</dbReference>
<keyword evidence="8" id="KW-0482">Metalloprotease</keyword>
<feature type="transmembrane region" description="Helical" evidence="10">
    <location>
        <begin position="6"/>
        <end position="24"/>
    </location>
</feature>
<dbReference type="Pfam" id="PF02163">
    <property type="entry name" value="Peptidase_M50"/>
    <property type="match status" value="1"/>
</dbReference>
<feature type="transmembrane region" description="Helical" evidence="10">
    <location>
        <begin position="374"/>
        <end position="395"/>
    </location>
</feature>
<feature type="transmembrane region" description="Helical" evidence="10">
    <location>
        <begin position="315"/>
        <end position="335"/>
    </location>
</feature>
<dbReference type="PANTHER" id="PTHR42837">
    <property type="entry name" value="REGULATOR OF SIGMA-E PROTEASE RSEP"/>
    <property type="match status" value="1"/>
</dbReference>
<comment type="caution">
    <text evidence="13">The sequence shown here is derived from an EMBL/GenBank/DDBJ whole genome shotgun (WGS) entry which is preliminary data.</text>
</comment>
<dbReference type="InterPro" id="IPR036034">
    <property type="entry name" value="PDZ_sf"/>
</dbReference>
<evidence type="ECO:0000256" key="2">
    <source>
        <dbReference type="ARBA" id="ARBA00004141"/>
    </source>
</evidence>
<dbReference type="Gene3D" id="2.30.42.10">
    <property type="match status" value="1"/>
</dbReference>
<organism evidence="13">
    <name type="scientific">freshwater metagenome</name>
    <dbReference type="NCBI Taxonomy" id="449393"/>
    <lineage>
        <taxon>unclassified sequences</taxon>
        <taxon>metagenomes</taxon>
        <taxon>ecological metagenomes</taxon>
    </lineage>
</organism>
<accession>A0A094RGJ2</accession>
<dbReference type="InterPro" id="IPR004387">
    <property type="entry name" value="Pept_M50_Zn"/>
</dbReference>
<keyword evidence="7 10" id="KW-1133">Transmembrane helix</keyword>
<feature type="transmembrane region" description="Helical" evidence="10">
    <location>
        <begin position="101"/>
        <end position="123"/>
    </location>
</feature>
<evidence type="ECO:0000256" key="1">
    <source>
        <dbReference type="ARBA" id="ARBA00001947"/>
    </source>
</evidence>
<dbReference type="InterPro" id="IPR008915">
    <property type="entry name" value="Peptidase_M50"/>
</dbReference>
<protein>
    <submittedName>
        <fullName evidence="13">Putative membrane-associated Zn-dependent proteases 1</fullName>
    </submittedName>
</protein>
<dbReference type="AlphaFoldDB" id="A0A094RGJ2"/>
<gene>
    <name evidence="13" type="ORF">GM49_0590</name>
</gene>
<evidence type="ECO:0000256" key="7">
    <source>
        <dbReference type="ARBA" id="ARBA00022989"/>
    </source>
</evidence>
<evidence type="ECO:0000256" key="5">
    <source>
        <dbReference type="ARBA" id="ARBA00022801"/>
    </source>
</evidence>
<name>A0A094RGJ2_9ZZZZ</name>
<evidence type="ECO:0000313" key="13">
    <source>
        <dbReference type="EMBL" id="KGA03763.1"/>
    </source>
</evidence>
<evidence type="ECO:0000256" key="8">
    <source>
        <dbReference type="ARBA" id="ARBA00023049"/>
    </source>
</evidence>
<evidence type="ECO:0000256" key="4">
    <source>
        <dbReference type="ARBA" id="ARBA00022692"/>
    </source>
</evidence>
<proteinExistence type="predicted"/>
<dbReference type="SUPFAM" id="SSF50156">
    <property type="entry name" value="PDZ domain-like"/>
    <property type="match status" value="1"/>
</dbReference>
<evidence type="ECO:0000256" key="6">
    <source>
        <dbReference type="ARBA" id="ARBA00022833"/>
    </source>
</evidence>
<comment type="cofactor">
    <cofactor evidence="1">
        <name>Zn(2+)</name>
        <dbReference type="ChEBI" id="CHEBI:29105"/>
    </cofactor>
</comment>
<keyword evidence="6" id="KW-0862">Zinc</keyword>
<evidence type="ECO:0000259" key="12">
    <source>
        <dbReference type="Pfam" id="PF17820"/>
    </source>
</evidence>
<dbReference type="GO" id="GO:0004222">
    <property type="term" value="F:metalloendopeptidase activity"/>
    <property type="evidence" value="ECO:0007669"/>
    <property type="project" value="InterPro"/>
</dbReference>
<comment type="subcellular location">
    <subcellularLocation>
        <location evidence="2">Membrane</location>
        <topology evidence="2">Multi-pass membrane protein</topology>
    </subcellularLocation>
</comment>
<reference evidence="13" key="1">
    <citation type="submission" date="2014-05" db="EMBL/GenBank/DDBJ databases">
        <title>Key roles for freshwater Actinobacteria revealed by deep metagenomic sequencing.</title>
        <authorList>
            <person name="Ghai R."/>
            <person name="Mizuno C.M."/>
            <person name="Picazo A."/>
            <person name="Camacho A."/>
            <person name="Rodriguez-Valera F."/>
        </authorList>
    </citation>
    <scope>NUCLEOTIDE SEQUENCE</scope>
</reference>
<dbReference type="EMBL" id="JNSJ01000003">
    <property type="protein sequence ID" value="KGA03763.1"/>
    <property type="molecule type" value="Genomic_DNA"/>
</dbReference>
<keyword evidence="5" id="KW-0378">Hydrolase</keyword>
<dbReference type="CDD" id="cd06163">
    <property type="entry name" value="S2P-M50_PDZ_RseP-like"/>
    <property type="match status" value="1"/>
</dbReference>
<keyword evidence="9 10" id="KW-0472">Membrane</keyword>
<keyword evidence="3 13" id="KW-0645">Protease</keyword>
<dbReference type="Pfam" id="PF17820">
    <property type="entry name" value="PDZ_6"/>
    <property type="match status" value="1"/>
</dbReference>
<dbReference type="GO" id="GO:0006508">
    <property type="term" value="P:proteolysis"/>
    <property type="evidence" value="ECO:0007669"/>
    <property type="project" value="UniProtKB-KW"/>
</dbReference>
<dbReference type="PANTHER" id="PTHR42837:SF2">
    <property type="entry name" value="MEMBRANE METALLOPROTEASE ARASP2, CHLOROPLASTIC-RELATED"/>
    <property type="match status" value="1"/>
</dbReference>
<evidence type="ECO:0000256" key="3">
    <source>
        <dbReference type="ARBA" id="ARBA00022670"/>
    </source>
</evidence>
<evidence type="ECO:0000256" key="10">
    <source>
        <dbReference type="SAM" id="Phobius"/>
    </source>
</evidence>
<feature type="domain" description="PDZ" evidence="12">
    <location>
        <begin position="161"/>
        <end position="206"/>
    </location>
</feature>
<dbReference type="GO" id="GO:0016020">
    <property type="term" value="C:membrane"/>
    <property type="evidence" value="ECO:0007669"/>
    <property type="project" value="UniProtKB-SubCell"/>
</dbReference>
<evidence type="ECO:0000256" key="9">
    <source>
        <dbReference type="ARBA" id="ARBA00023136"/>
    </source>
</evidence>
<evidence type="ECO:0000259" key="11">
    <source>
        <dbReference type="Pfam" id="PF02163"/>
    </source>
</evidence>
<sequence>MNFPGLGILGVLAFVVALLFSVMIHEAGHYLTAKKFGMRVTEFFLGFGSRIWSFQRGETEFGIKAIPAGGYCRISGMSVNEELPEADKHRAFYLASVPKRLIVLGAGSFLHFVLGFLILVILFSGVGVTAVTKTIDQVVPCVSNSSTGTFDSNCTATSIPTPAKAAGFMAGDEVISINGEESDNWADYTEIIRESARKEVIIAVNRNGERLLIPVTPAARTLNGREIGYLGIINELGTKKENPIKAVSTSVRITGDLLQNSVTSLFALPTKIPALFRQTFGNEERDPQGLVGVVGVARVSAQTASEPSLESREKVATFLIIIASLNIFVGVFNLLPLLPLDGGHMAVAIVDGIRRFNAKRRKLSPPPAIDVEKLLPLTLAVFALLAVLSLLLLTADIFNPINIYQ</sequence>
<keyword evidence="4 10" id="KW-0812">Transmembrane</keyword>
<dbReference type="CDD" id="cd23081">
    <property type="entry name" value="cpPDZ_EcRseP-like"/>
    <property type="match status" value="1"/>
</dbReference>
<feature type="domain" description="Peptidase M50" evidence="11">
    <location>
        <begin position="13"/>
        <end position="358"/>
    </location>
</feature>